<accession>A0AAJ0FX32</accession>
<name>A0AAJ0FX32_9HYPO</name>
<keyword evidence="2" id="KW-1185">Reference proteome</keyword>
<comment type="caution">
    <text evidence="1">The sequence shown here is derived from an EMBL/GenBank/DDBJ whole genome shotgun (WGS) entry which is preliminary data.</text>
</comment>
<sequence>MAPVATEVYDVSLLPKEPISINGKGLDTKAPVQVGVHPVGDRDGHQAMAERVLAVIKTILLTKLPGAHDKWDEGAPTFIATIQKFIEKGEVVKMCLPAFPWKSANKVEKVLGVLPDKAEEVALARLNGICESIGQFYLPGAELLIISDGLVYNDLLTVSDRQTWAYGEALRDMAVEKGFKHIQFSRLRDLVHLPHLPEVLDEVTYVANATNFRRALMNQFGDPNFDATREIAEKEDTRMTYQGYSRNLGHDLRFIFSRSESRSGKQYKRDVKYLSKQMIIRGDAFARATKKYCPDHLRLSIHQSTGQHKVSVSLLPTDGMYTTPWHCCVAILTDGSIISKPKIEFEFDPRFDLIYENGRPSYFREKEGNDMDQEELDEELE</sequence>
<dbReference type="PANTHER" id="PTHR37285">
    <property type="entry name" value="SPORE WALL MATURATION PROTEIN DIT1"/>
    <property type="match status" value="1"/>
</dbReference>
<proteinExistence type="predicted"/>
<dbReference type="AlphaFoldDB" id="A0AAJ0FX32"/>
<organism evidence="1 2">
    <name type="scientific">Conoideocrella luteorostrata</name>
    <dbReference type="NCBI Taxonomy" id="1105319"/>
    <lineage>
        <taxon>Eukaryota</taxon>
        <taxon>Fungi</taxon>
        <taxon>Dikarya</taxon>
        <taxon>Ascomycota</taxon>
        <taxon>Pezizomycotina</taxon>
        <taxon>Sordariomycetes</taxon>
        <taxon>Hypocreomycetidae</taxon>
        <taxon>Hypocreales</taxon>
        <taxon>Clavicipitaceae</taxon>
        <taxon>Conoideocrella</taxon>
    </lineage>
</organism>
<evidence type="ECO:0000313" key="2">
    <source>
        <dbReference type="Proteomes" id="UP001251528"/>
    </source>
</evidence>
<protein>
    <recommendedName>
        <fullName evidence="3">Pyoverdine biosynthesis</fullName>
    </recommendedName>
</protein>
<reference evidence="1" key="1">
    <citation type="submission" date="2023-06" db="EMBL/GenBank/DDBJ databases">
        <title>Conoideocrella luteorostrata (Hypocreales: Clavicipitaceae), a potential biocontrol fungus for elongate hemlock scale in United States Christmas tree production areas.</title>
        <authorList>
            <person name="Barrett H."/>
            <person name="Lovett B."/>
            <person name="Macias A.M."/>
            <person name="Stajich J.E."/>
            <person name="Kasson M.T."/>
        </authorList>
    </citation>
    <scope>NUCLEOTIDE SEQUENCE</scope>
    <source>
        <strain evidence="1">ARSEF 14590</strain>
    </source>
</reference>
<evidence type="ECO:0000313" key="1">
    <source>
        <dbReference type="EMBL" id="KAK2594914.1"/>
    </source>
</evidence>
<evidence type="ECO:0008006" key="3">
    <source>
        <dbReference type="Google" id="ProtNLM"/>
    </source>
</evidence>
<dbReference type="InterPro" id="IPR007817">
    <property type="entry name" value="Isocyanide_synthase_DIT1"/>
</dbReference>
<dbReference type="EMBL" id="JASWJB010000150">
    <property type="protein sequence ID" value="KAK2594914.1"/>
    <property type="molecule type" value="Genomic_DNA"/>
</dbReference>
<gene>
    <name evidence="1" type="ORF">QQS21_007362</name>
</gene>
<dbReference type="Proteomes" id="UP001251528">
    <property type="component" value="Unassembled WGS sequence"/>
</dbReference>
<dbReference type="Pfam" id="PF05141">
    <property type="entry name" value="DIT1_PvcA"/>
    <property type="match status" value="1"/>
</dbReference>
<dbReference type="PANTHER" id="PTHR37285:SF5">
    <property type="entry name" value="SPORE WALL MATURATION PROTEIN DIT1"/>
    <property type="match status" value="1"/>
</dbReference>